<keyword evidence="7" id="KW-1185">Reference proteome</keyword>
<protein>
    <recommendedName>
        <fullName evidence="5">BED-type domain-containing protein</fullName>
    </recommendedName>
</protein>
<dbReference type="Pfam" id="PF02892">
    <property type="entry name" value="zf-BED"/>
    <property type="match status" value="1"/>
</dbReference>
<accession>A0A9Q0FA16</accession>
<evidence type="ECO:0000256" key="4">
    <source>
        <dbReference type="PROSITE-ProRule" id="PRU00027"/>
    </source>
</evidence>
<dbReference type="PANTHER" id="PTHR46951:SF2">
    <property type="entry name" value="BED-TYPE DOMAIN-CONTAINING PROTEIN"/>
    <property type="match status" value="1"/>
</dbReference>
<dbReference type="PROSITE" id="PS50808">
    <property type="entry name" value="ZF_BED"/>
    <property type="match status" value="1"/>
</dbReference>
<evidence type="ECO:0000259" key="5">
    <source>
        <dbReference type="PROSITE" id="PS50808"/>
    </source>
</evidence>
<feature type="non-terminal residue" evidence="6">
    <location>
        <position position="209"/>
    </location>
</feature>
<dbReference type="PANTHER" id="PTHR46951">
    <property type="entry name" value="BED-TYPE DOMAIN-CONTAINING PROTEIN"/>
    <property type="match status" value="1"/>
</dbReference>
<keyword evidence="2 4" id="KW-0863">Zinc-finger</keyword>
<sequence>MPRDRDPFWDHVEEVDGRWKCKYCEQRFSLKVSVSRIKSHLSGVSAQGVEVCRNAPAEVHRKAYEAILSKRQRLMPPVPIRDQGQASVSQEMEVDTPMLEQLERLDRMTTDMLEQPQAPENLLVQENRYGAPGIPPIPAENDALNASGENTTAQMQLVTTMPWSRNNDEDAGQEENRDLYFNDDSLVQPRTLEDQVPFAQVMPCSSNEE</sequence>
<dbReference type="OrthoDB" id="851723at2759"/>
<dbReference type="InterPro" id="IPR003656">
    <property type="entry name" value="Znf_BED"/>
</dbReference>
<dbReference type="GO" id="GO:0008270">
    <property type="term" value="F:zinc ion binding"/>
    <property type="evidence" value="ECO:0007669"/>
    <property type="project" value="UniProtKB-KW"/>
</dbReference>
<comment type="caution">
    <text evidence="6">The sequence shown here is derived from an EMBL/GenBank/DDBJ whole genome shotgun (WGS) entry which is preliminary data.</text>
</comment>
<gene>
    <name evidence="6" type="ORF">Tsubulata_030871</name>
</gene>
<dbReference type="GO" id="GO:0003677">
    <property type="term" value="F:DNA binding"/>
    <property type="evidence" value="ECO:0007669"/>
    <property type="project" value="InterPro"/>
</dbReference>
<reference evidence="6" key="1">
    <citation type="submission" date="2022-02" db="EMBL/GenBank/DDBJ databases">
        <authorList>
            <person name="Henning P.M."/>
            <person name="McCubbin A.G."/>
            <person name="Shore J.S."/>
        </authorList>
    </citation>
    <scope>NUCLEOTIDE SEQUENCE</scope>
    <source>
        <strain evidence="6">F60SS</strain>
        <tissue evidence="6">Leaves</tissue>
    </source>
</reference>
<proteinExistence type="predicted"/>
<feature type="domain" description="BED-type" evidence="5">
    <location>
        <begin position="3"/>
        <end position="59"/>
    </location>
</feature>
<dbReference type="Proteomes" id="UP001141552">
    <property type="component" value="Unassembled WGS sequence"/>
</dbReference>
<evidence type="ECO:0000313" key="6">
    <source>
        <dbReference type="EMBL" id="KAJ4827532.1"/>
    </source>
</evidence>
<evidence type="ECO:0000256" key="2">
    <source>
        <dbReference type="ARBA" id="ARBA00022771"/>
    </source>
</evidence>
<organism evidence="6 7">
    <name type="scientific">Turnera subulata</name>
    <dbReference type="NCBI Taxonomy" id="218843"/>
    <lineage>
        <taxon>Eukaryota</taxon>
        <taxon>Viridiplantae</taxon>
        <taxon>Streptophyta</taxon>
        <taxon>Embryophyta</taxon>
        <taxon>Tracheophyta</taxon>
        <taxon>Spermatophyta</taxon>
        <taxon>Magnoliopsida</taxon>
        <taxon>eudicotyledons</taxon>
        <taxon>Gunneridae</taxon>
        <taxon>Pentapetalae</taxon>
        <taxon>rosids</taxon>
        <taxon>fabids</taxon>
        <taxon>Malpighiales</taxon>
        <taxon>Passifloraceae</taxon>
        <taxon>Turnera</taxon>
    </lineage>
</organism>
<keyword evidence="3" id="KW-0862">Zinc</keyword>
<dbReference type="AlphaFoldDB" id="A0A9Q0FA16"/>
<evidence type="ECO:0000313" key="7">
    <source>
        <dbReference type="Proteomes" id="UP001141552"/>
    </source>
</evidence>
<evidence type="ECO:0000256" key="1">
    <source>
        <dbReference type="ARBA" id="ARBA00022723"/>
    </source>
</evidence>
<evidence type="ECO:0000256" key="3">
    <source>
        <dbReference type="ARBA" id="ARBA00022833"/>
    </source>
</evidence>
<name>A0A9Q0FA16_9ROSI</name>
<dbReference type="EMBL" id="JAKUCV010006398">
    <property type="protein sequence ID" value="KAJ4827532.1"/>
    <property type="molecule type" value="Genomic_DNA"/>
</dbReference>
<reference evidence="6" key="2">
    <citation type="journal article" date="2023" name="Plants (Basel)">
        <title>Annotation of the Turnera subulata (Passifloraceae) Draft Genome Reveals the S-Locus Evolved after the Divergence of Turneroideae from Passifloroideae in a Stepwise Manner.</title>
        <authorList>
            <person name="Henning P.M."/>
            <person name="Roalson E.H."/>
            <person name="Mir W."/>
            <person name="McCubbin A.G."/>
            <person name="Shore J.S."/>
        </authorList>
    </citation>
    <scope>NUCLEOTIDE SEQUENCE</scope>
    <source>
        <strain evidence="6">F60SS</strain>
    </source>
</reference>
<keyword evidence="1" id="KW-0479">Metal-binding</keyword>